<gene>
    <name evidence="4" type="primary">LOC116958638</name>
</gene>
<dbReference type="AlphaFoldDB" id="A0AAJ7XK96"/>
<evidence type="ECO:0000313" key="3">
    <source>
        <dbReference type="Proteomes" id="UP001318040"/>
    </source>
</evidence>
<dbReference type="InterPro" id="IPR036465">
    <property type="entry name" value="vWFA_dom_sf"/>
</dbReference>
<protein>
    <submittedName>
        <fullName evidence="4">Circularly permutated Ras protein 1-like</fullName>
    </submittedName>
</protein>
<dbReference type="PANTHER" id="PTHR13803:SF36">
    <property type="entry name" value="TYPE A VON WILLEBRAND FACTOR DOMAIN-CONTAINING PROTEIN"/>
    <property type="match status" value="1"/>
</dbReference>
<evidence type="ECO:0000256" key="1">
    <source>
        <dbReference type="SAM" id="MobiDB-lite"/>
    </source>
</evidence>
<keyword evidence="2" id="KW-1133">Transmembrane helix</keyword>
<dbReference type="GO" id="GO:0030127">
    <property type="term" value="C:COPII vesicle coat"/>
    <property type="evidence" value="ECO:0007669"/>
    <property type="project" value="TreeGrafter"/>
</dbReference>
<keyword evidence="3" id="KW-1185">Reference proteome</keyword>
<dbReference type="SUPFAM" id="SSF53300">
    <property type="entry name" value="vWA-like"/>
    <property type="match status" value="1"/>
</dbReference>
<sequence>MGVTTEVEGTGDGSGGTQQVVHVSRLQWVQEALVATLERLCERSPETRVALITFNHEVVVHGDASGPAPPALGPALLGDLAALRAAGGVSPEPGALGGSLGALAHRISWLSEGGSTALGPACVVAMAMAARVPGSKVIVCTDGRANSELGDLESIDDDEEIYTSSKCFYHSLGEHGARTGVVVSIVTLDGTDCRVAELGSVADRTGGRVLRCPPQQLRWAFSAVVLEEEEEGAGAVVAAVVTATLLLSSHLRAINEDEEHEGRGHDELGVGEERGARRRGSSTVTRLVGGATADTEITFEFEARPGHEAALSQVKELPFQLQLSFTPIRCHGGSGGCYDNASAATTTTRVVTRSVPVTDSRPLAEATARGPVLAAHAARLGARLALQGRLGDAAALAGANERLLRRLARRGAHAPLHFLLLVLHFLFRPLHFLLLVLHFLFRPHHFLFLVLHFLFRPRHFLLLVLHFLFRPLHFLLLVLHFLFRPCHFLLLVLHFLLRPLHFLLLVLHFLLRPLHFLLLVLHFLFRPRHFLLLVLHFLFRPRHF</sequence>
<evidence type="ECO:0000313" key="4">
    <source>
        <dbReference type="RefSeq" id="XP_032837262.1"/>
    </source>
</evidence>
<feature type="region of interest" description="Disordered" evidence="1">
    <location>
        <begin position="257"/>
        <end position="282"/>
    </location>
</feature>
<feature type="compositionally biased region" description="Basic and acidic residues" evidence="1">
    <location>
        <begin position="260"/>
        <end position="275"/>
    </location>
</feature>
<feature type="transmembrane region" description="Helical" evidence="2">
    <location>
        <begin position="460"/>
        <end position="483"/>
    </location>
</feature>
<dbReference type="Proteomes" id="UP001318040">
    <property type="component" value="Chromosome 80"/>
</dbReference>
<reference evidence="4" key="1">
    <citation type="submission" date="2025-08" db="UniProtKB">
        <authorList>
            <consortium name="RefSeq"/>
        </authorList>
    </citation>
    <scope>IDENTIFICATION</scope>
    <source>
        <tissue evidence="4">Sperm</tissue>
    </source>
</reference>
<dbReference type="GO" id="GO:0008270">
    <property type="term" value="F:zinc ion binding"/>
    <property type="evidence" value="ECO:0007669"/>
    <property type="project" value="TreeGrafter"/>
</dbReference>
<dbReference type="Gene3D" id="3.40.50.410">
    <property type="entry name" value="von Willebrand factor, type A domain"/>
    <property type="match status" value="1"/>
</dbReference>
<proteinExistence type="predicted"/>
<dbReference type="KEGG" id="pmrn:116958638"/>
<dbReference type="GO" id="GO:0070971">
    <property type="term" value="C:endoplasmic reticulum exit site"/>
    <property type="evidence" value="ECO:0007669"/>
    <property type="project" value="TreeGrafter"/>
</dbReference>
<dbReference type="PANTHER" id="PTHR13803">
    <property type="entry name" value="SEC24-RELATED PROTEIN"/>
    <property type="match status" value="1"/>
</dbReference>
<dbReference type="RefSeq" id="XP_032837262.1">
    <property type="nucleotide sequence ID" value="XM_032981371.1"/>
</dbReference>
<organism evidence="3 4">
    <name type="scientific">Petromyzon marinus</name>
    <name type="common">Sea lamprey</name>
    <dbReference type="NCBI Taxonomy" id="7757"/>
    <lineage>
        <taxon>Eukaryota</taxon>
        <taxon>Metazoa</taxon>
        <taxon>Chordata</taxon>
        <taxon>Craniata</taxon>
        <taxon>Vertebrata</taxon>
        <taxon>Cyclostomata</taxon>
        <taxon>Hyperoartia</taxon>
        <taxon>Petromyzontiformes</taxon>
        <taxon>Petromyzontidae</taxon>
        <taxon>Petromyzon</taxon>
    </lineage>
</organism>
<keyword evidence="2" id="KW-0812">Transmembrane</keyword>
<keyword evidence="2" id="KW-0472">Membrane</keyword>
<accession>A0AAJ7XK96</accession>
<dbReference type="GO" id="GO:0000149">
    <property type="term" value="F:SNARE binding"/>
    <property type="evidence" value="ECO:0007669"/>
    <property type="project" value="TreeGrafter"/>
</dbReference>
<name>A0AAJ7XK96_PETMA</name>
<dbReference type="GO" id="GO:0090110">
    <property type="term" value="P:COPII-coated vesicle cargo loading"/>
    <property type="evidence" value="ECO:0007669"/>
    <property type="project" value="TreeGrafter"/>
</dbReference>
<dbReference type="InterPro" id="IPR050550">
    <property type="entry name" value="SEC23_SEC24_subfamily"/>
</dbReference>
<evidence type="ECO:0000256" key="2">
    <source>
        <dbReference type="SAM" id="Phobius"/>
    </source>
</evidence>